<evidence type="ECO:0000313" key="2">
    <source>
        <dbReference type="Proteomes" id="UP000327157"/>
    </source>
</evidence>
<gene>
    <name evidence="1" type="ORF">D8674_040728</name>
</gene>
<evidence type="ECO:0000313" key="1">
    <source>
        <dbReference type="EMBL" id="KAB2620991.1"/>
    </source>
</evidence>
<proteinExistence type="predicted"/>
<reference evidence="1 2" key="2">
    <citation type="submission" date="2019-11" db="EMBL/GenBank/DDBJ databases">
        <title>A de novo genome assembly of a pear dwarfing rootstock.</title>
        <authorList>
            <person name="Wang F."/>
            <person name="Wang J."/>
            <person name="Li S."/>
            <person name="Zhang Y."/>
            <person name="Fang M."/>
            <person name="Ma L."/>
            <person name="Zhao Y."/>
            <person name="Jiang S."/>
        </authorList>
    </citation>
    <scope>NUCLEOTIDE SEQUENCE [LARGE SCALE GENOMIC DNA]</scope>
    <source>
        <strain evidence="1">S2</strain>
        <tissue evidence="1">Leaf</tissue>
    </source>
</reference>
<reference evidence="1 2" key="1">
    <citation type="submission" date="2019-09" db="EMBL/GenBank/DDBJ databases">
        <authorList>
            <person name="Ou C."/>
        </authorList>
    </citation>
    <scope>NUCLEOTIDE SEQUENCE [LARGE SCALE GENOMIC DNA]</scope>
    <source>
        <strain evidence="1">S2</strain>
        <tissue evidence="1">Leaf</tissue>
    </source>
</reference>
<organism evidence="1 2">
    <name type="scientific">Pyrus ussuriensis x Pyrus communis</name>
    <dbReference type="NCBI Taxonomy" id="2448454"/>
    <lineage>
        <taxon>Eukaryota</taxon>
        <taxon>Viridiplantae</taxon>
        <taxon>Streptophyta</taxon>
        <taxon>Embryophyta</taxon>
        <taxon>Tracheophyta</taxon>
        <taxon>Spermatophyta</taxon>
        <taxon>Magnoliopsida</taxon>
        <taxon>eudicotyledons</taxon>
        <taxon>Gunneridae</taxon>
        <taxon>Pentapetalae</taxon>
        <taxon>rosids</taxon>
        <taxon>fabids</taxon>
        <taxon>Rosales</taxon>
        <taxon>Rosaceae</taxon>
        <taxon>Amygdaloideae</taxon>
        <taxon>Maleae</taxon>
        <taxon>Pyrus</taxon>
    </lineage>
</organism>
<dbReference type="EMBL" id="SMOL01000263">
    <property type="protein sequence ID" value="KAB2620991.1"/>
    <property type="molecule type" value="Genomic_DNA"/>
</dbReference>
<sequence length="67" mass="7816">MTPKYDYVVCSIEESNDLDILTIDELQSSLLVHKQRMGRHMVNEQALKVTHEIQLGERGGRSNFRER</sequence>
<keyword evidence="2" id="KW-1185">Reference proteome</keyword>
<accession>A0A5N5H480</accession>
<dbReference type="AlphaFoldDB" id="A0A5N5H480"/>
<dbReference type="OrthoDB" id="1602498at2759"/>
<comment type="caution">
    <text evidence="1">The sequence shown here is derived from an EMBL/GenBank/DDBJ whole genome shotgun (WGS) entry which is preliminary data.</text>
</comment>
<protein>
    <submittedName>
        <fullName evidence="1">Uncharacterized protein</fullName>
    </submittedName>
</protein>
<dbReference type="Proteomes" id="UP000327157">
    <property type="component" value="Unassembled WGS sequence"/>
</dbReference>
<name>A0A5N5H480_9ROSA</name>